<dbReference type="RefSeq" id="WP_130830301.1">
    <property type="nucleotide sequence ID" value="NZ_SDIK01000042.1"/>
</dbReference>
<gene>
    <name evidence="1" type="ORF">ETF27_05910</name>
</gene>
<dbReference type="Proteomes" id="UP000321612">
    <property type="component" value="Unassembled WGS sequence"/>
</dbReference>
<evidence type="ECO:0000313" key="2">
    <source>
        <dbReference type="Proteomes" id="UP000321612"/>
    </source>
</evidence>
<comment type="caution">
    <text evidence="1">The sequence shown here is derived from an EMBL/GenBank/DDBJ whole genome shotgun (WGS) entry which is preliminary data.</text>
</comment>
<protein>
    <submittedName>
        <fullName evidence="1">Uncharacterized protein</fullName>
    </submittedName>
</protein>
<dbReference type="AlphaFoldDB" id="A0A5C8GMV6"/>
<keyword evidence="2" id="KW-1185">Reference proteome</keyword>
<name>A0A5C8GMV6_9BACT</name>
<sequence length="102" mass="12094">MMRTPTKNKEELTNAHQKTLANNARVFCAWATRKEKPRKYLYQPQTDNVFYQLSDRYFCNNIPIDFFYPGNKEGMKEKQAGKSDLWLKIHKGTNLFLVFIVN</sequence>
<accession>A0A5C8GMV6</accession>
<reference evidence="2" key="1">
    <citation type="submission" date="2019-05" db="EMBL/GenBank/DDBJ databases">
        <title>Prevotella brunnea sp. nov., isolated from a wound of a patient.</title>
        <authorList>
            <person name="Buhl M."/>
        </authorList>
    </citation>
    <scope>NUCLEOTIDE SEQUENCE [LARGE SCALE GENOMIC DNA]</scope>
    <source>
        <strain evidence="2">A2672</strain>
    </source>
</reference>
<dbReference type="EMBL" id="SDIK01000042">
    <property type="protein sequence ID" value="TXJ62099.1"/>
    <property type="molecule type" value="Genomic_DNA"/>
</dbReference>
<proteinExistence type="predicted"/>
<evidence type="ECO:0000313" key="1">
    <source>
        <dbReference type="EMBL" id="TXJ62099.1"/>
    </source>
</evidence>
<organism evidence="1 2">
    <name type="scientific">Prevotella brunnea</name>
    <dbReference type="NCBI Taxonomy" id="2508867"/>
    <lineage>
        <taxon>Bacteria</taxon>
        <taxon>Pseudomonadati</taxon>
        <taxon>Bacteroidota</taxon>
        <taxon>Bacteroidia</taxon>
        <taxon>Bacteroidales</taxon>
        <taxon>Prevotellaceae</taxon>
        <taxon>Prevotella</taxon>
    </lineage>
</organism>